<evidence type="ECO:0000313" key="2">
    <source>
        <dbReference type="Proteomes" id="UP001476798"/>
    </source>
</evidence>
<reference evidence="1 2" key="1">
    <citation type="submission" date="2021-06" db="EMBL/GenBank/DDBJ databases">
        <authorList>
            <person name="Palmer J.M."/>
        </authorList>
    </citation>
    <scope>NUCLEOTIDE SEQUENCE [LARGE SCALE GENOMIC DNA]</scope>
    <source>
        <strain evidence="1 2">GA_2019</strain>
        <tissue evidence="1">Muscle</tissue>
    </source>
</reference>
<dbReference type="EMBL" id="JAHRIO010050783">
    <property type="protein sequence ID" value="MEQ2174912.1"/>
    <property type="molecule type" value="Genomic_DNA"/>
</dbReference>
<feature type="non-terminal residue" evidence="1">
    <location>
        <position position="1"/>
    </location>
</feature>
<organism evidence="1 2">
    <name type="scientific">Goodea atripinnis</name>
    <dbReference type="NCBI Taxonomy" id="208336"/>
    <lineage>
        <taxon>Eukaryota</taxon>
        <taxon>Metazoa</taxon>
        <taxon>Chordata</taxon>
        <taxon>Craniata</taxon>
        <taxon>Vertebrata</taxon>
        <taxon>Euteleostomi</taxon>
        <taxon>Actinopterygii</taxon>
        <taxon>Neopterygii</taxon>
        <taxon>Teleostei</taxon>
        <taxon>Neoteleostei</taxon>
        <taxon>Acanthomorphata</taxon>
        <taxon>Ovalentaria</taxon>
        <taxon>Atherinomorphae</taxon>
        <taxon>Cyprinodontiformes</taxon>
        <taxon>Goodeidae</taxon>
        <taxon>Goodea</taxon>
    </lineage>
</organism>
<protein>
    <submittedName>
        <fullName evidence="1">Uncharacterized protein</fullName>
    </submittedName>
</protein>
<dbReference type="Proteomes" id="UP001476798">
    <property type="component" value="Unassembled WGS sequence"/>
</dbReference>
<accession>A0ABV0NXH8</accession>
<evidence type="ECO:0000313" key="1">
    <source>
        <dbReference type="EMBL" id="MEQ2174912.1"/>
    </source>
</evidence>
<proteinExistence type="predicted"/>
<sequence>VGDGLQLSSHLQLLSLSARQIACTVILHFIQNLSLLFSWLEHGISRGFADKGGHSFDTERLPVLRDKTNFILFAILYDLFSH</sequence>
<name>A0ABV0NXH8_9TELE</name>
<gene>
    <name evidence="1" type="ORF">GOODEAATRI_012545</name>
</gene>
<keyword evidence="2" id="KW-1185">Reference proteome</keyword>
<comment type="caution">
    <text evidence="1">The sequence shown here is derived from an EMBL/GenBank/DDBJ whole genome shotgun (WGS) entry which is preliminary data.</text>
</comment>